<keyword evidence="4" id="KW-1185">Reference proteome</keyword>
<dbReference type="RefSeq" id="WP_303308643.1">
    <property type="nucleotide sequence ID" value="NZ_JAODOP010000001.1"/>
</dbReference>
<feature type="domain" description="Thioredoxin" evidence="2">
    <location>
        <begin position="282"/>
        <end position="422"/>
    </location>
</feature>
<dbReference type="PROSITE" id="PS51352">
    <property type="entry name" value="THIOREDOXIN_2"/>
    <property type="match status" value="1"/>
</dbReference>
<feature type="chain" id="PRO_5045491309" evidence="1">
    <location>
        <begin position="22"/>
        <end position="422"/>
    </location>
</feature>
<dbReference type="SUPFAM" id="SSF52833">
    <property type="entry name" value="Thioredoxin-like"/>
    <property type="match status" value="1"/>
</dbReference>
<dbReference type="InterPro" id="IPR013766">
    <property type="entry name" value="Thioredoxin_domain"/>
</dbReference>
<dbReference type="Pfam" id="PF00578">
    <property type="entry name" value="AhpC-TSA"/>
    <property type="match status" value="1"/>
</dbReference>
<dbReference type="Pfam" id="PF14289">
    <property type="entry name" value="DUF4369"/>
    <property type="match status" value="1"/>
</dbReference>
<feature type="signal peptide" evidence="1">
    <location>
        <begin position="1"/>
        <end position="21"/>
    </location>
</feature>
<dbReference type="EMBL" id="JAODOP010000001">
    <property type="protein sequence ID" value="MEF3831633.1"/>
    <property type="molecule type" value="Genomic_DNA"/>
</dbReference>
<gene>
    <name evidence="3" type="ORF">N1F79_00690</name>
</gene>
<name>A0ABU7XLQ5_9FLAO</name>
<reference evidence="3 4" key="1">
    <citation type="submission" date="2022-09" db="EMBL/GenBank/DDBJ databases">
        <title>Genome sequencing of Flavivirga sp. MEBiC05379.</title>
        <authorList>
            <person name="Oh H.-M."/>
            <person name="Kwon K.K."/>
            <person name="Park M.J."/>
            <person name="Yang S.-H."/>
        </authorList>
    </citation>
    <scope>NUCLEOTIDE SEQUENCE [LARGE SCALE GENOMIC DNA]</scope>
    <source>
        <strain evidence="3 4">MEBiC05379</strain>
    </source>
</reference>
<dbReference type="InterPro" id="IPR025380">
    <property type="entry name" value="DUF4369"/>
</dbReference>
<evidence type="ECO:0000256" key="1">
    <source>
        <dbReference type="SAM" id="SignalP"/>
    </source>
</evidence>
<dbReference type="CDD" id="cd02966">
    <property type="entry name" value="TlpA_like_family"/>
    <property type="match status" value="1"/>
</dbReference>
<dbReference type="PANTHER" id="PTHR42852:SF13">
    <property type="entry name" value="PROTEIN DIPZ"/>
    <property type="match status" value="1"/>
</dbReference>
<dbReference type="InterPro" id="IPR050553">
    <property type="entry name" value="Thioredoxin_ResA/DsbE_sf"/>
</dbReference>
<accession>A0ABU7XLQ5</accession>
<evidence type="ECO:0000313" key="3">
    <source>
        <dbReference type="EMBL" id="MEF3831633.1"/>
    </source>
</evidence>
<dbReference type="PANTHER" id="PTHR42852">
    <property type="entry name" value="THIOL:DISULFIDE INTERCHANGE PROTEIN DSBE"/>
    <property type="match status" value="1"/>
</dbReference>
<organism evidence="3 4">
    <name type="scientific">Flavivirga spongiicola</name>
    <dbReference type="NCBI Taxonomy" id="421621"/>
    <lineage>
        <taxon>Bacteria</taxon>
        <taxon>Pseudomonadati</taxon>
        <taxon>Bacteroidota</taxon>
        <taxon>Flavobacteriia</taxon>
        <taxon>Flavobacteriales</taxon>
        <taxon>Flavobacteriaceae</taxon>
        <taxon>Flavivirga</taxon>
    </lineage>
</organism>
<evidence type="ECO:0000259" key="2">
    <source>
        <dbReference type="PROSITE" id="PS51352"/>
    </source>
</evidence>
<comment type="caution">
    <text evidence="3">The sequence shown here is derived from an EMBL/GenBank/DDBJ whole genome shotgun (WGS) entry which is preliminary data.</text>
</comment>
<protein>
    <submittedName>
        <fullName evidence="3">Redoxin domain-containing protein</fullName>
    </submittedName>
</protein>
<keyword evidence="1" id="KW-0732">Signal</keyword>
<sequence>MIFYKNFFALLFVLSFEMLFAQNETTIKTSIYGEVIDRPNSKNLLLVKAFDDARHDKIATIPIIDGEFEYILNSDEILAFELIFEEEFYKGAMMPITFFSENGTLKLKLNDSEKFLENKIEGGKLNHKLNHFNTTIKEEFYDKYKSIEEEYKDIPREQFFSEAYHEVITKLKNAKTQEEKVPVYKEMESLRKSGLDKSELGKEKYAKDKILFDAYLKDKYDYIINNLDEVSFHMVIEDLMGIKYNNVDEALIRNAFKVLKEKFSNHSYTKLGVNLLHALKGLKPGGQYVNFTATDVNGNTFEFKSVLEKNKVVLLDLWATWCGPCIAKTRLVKPIYEKYKNKGFTILGVAGEFKSLDRYHKFMKKEQWEWQQLIELDKQNGIWEKYNVMNGGGGMFLIAGSGEVLAVNPSAEEVDAILKKRL</sequence>
<dbReference type="Proteomes" id="UP001337305">
    <property type="component" value="Unassembled WGS sequence"/>
</dbReference>
<proteinExistence type="predicted"/>
<dbReference type="InterPro" id="IPR036249">
    <property type="entry name" value="Thioredoxin-like_sf"/>
</dbReference>
<dbReference type="Gene3D" id="3.40.30.10">
    <property type="entry name" value="Glutaredoxin"/>
    <property type="match status" value="1"/>
</dbReference>
<evidence type="ECO:0000313" key="4">
    <source>
        <dbReference type="Proteomes" id="UP001337305"/>
    </source>
</evidence>
<dbReference type="InterPro" id="IPR000866">
    <property type="entry name" value="AhpC/TSA"/>
</dbReference>